<keyword evidence="6 15" id="KW-0812">Transmembrane</keyword>
<dbReference type="InterPro" id="IPR039055">
    <property type="entry name" value="MCU_fam"/>
</dbReference>
<evidence type="ECO:0000313" key="17">
    <source>
        <dbReference type="EMBL" id="NDV35568.1"/>
    </source>
</evidence>
<comment type="function">
    <text evidence="15">Mitochondrial inner membrane calcium uniporter that mediates calcium uptake into mitochondria. Mitochondrial calcium homeostasis plays key roles in cellular physiology and regulates cell bioenergetics, cytoplasmic calcium signals and activation of cell death pathways.</text>
</comment>
<evidence type="ECO:0000256" key="13">
    <source>
        <dbReference type="ARBA" id="ARBA00023303"/>
    </source>
</evidence>
<feature type="transmembrane region" description="Helical" evidence="15">
    <location>
        <begin position="158"/>
        <end position="176"/>
    </location>
</feature>
<comment type="domain">
    <text evidence="15">The selectivity filter, in which calcium ions are arranged in single file, is composed of two acidic rings separated by one helical turn along the central axis of the channel pore.</text>
</comment>
<evidence type="ECO:0000256" key="4">
    <source>
        <dbReference type="ARBA" id="ARBA00022568"/>
    </source>
</evidence>
<evidence type="ECO:0000256" key="1">
    <source>
        <dbReference type="ARBA" id="ARBA00004448"/>
    </source>
</evidence>
<keyword evidence="3 15" id="KW-0813">Transport</keyword>
<dbReference type="Pfam" id="PF04678">
    <property type="entry name" value="MCU"/>
    <property type="match status" value="1"/>
</dbReference>
<dbReference type="PANTHER" id="PTHR13462">
    <property type="entry name" value="CALCIUM UNIPORTER PROTEIN, MITOCHONDRIAL"/>
    <property type="match status" value="1"/>
</dbReference>
<dbReference type="AlphaFoldDB" id="A0A6B2LFS3"/>
<comment type="subcellular location">
    <subcellularLocation>
        <location evidence="1 15">Mitochondrion inner membrane</location>
        <topology evidence="1 15">Multi-pass membrane protein</topology>
    </subcellularLocation>
</comment>
<evidence type="ECO:0000256" key="3">
    <source>
        <dbReference type="ARBA" id="ARBA00022448"/>
    </source>
</evidence>
<evidence type="ECO:0000256" key="7">
    <source>
        <dbReference type="ARBA" id="ARBA00022792"/>
    </source>
</evidence>
<keyword evidence="10 15" id="KW-0406">Ion transport</keyword>
<keyword evidence="5 15" id="KW-0107">Calcium channel</keyword>
<evidence type="ECO:0000256" key="15">
    <source>
        <dbReference type="RuleBase" id="RU367035"/>
    </source>
</evidence>
<evidence type="ECO:0000256" key="12">
    <source>
        <dbReference type="ARBA" id="ARBA00023136"/>
    </source>
</evidence>
<feature type="transmembrane region" description="Helical" evidence="15">
    <location>
        <begin position="126"/>
        <end position="146"/>
    </location>
</feature>
<keyword evidence="13 15" id="KW-0407">Ion channel</keyword>
<comment type="similarity">
    <text evidence="2 15">Belongs to the MCU (TC 1.A.77) family.</text>
</comment>
<dbReference type="PANTHER" id="PTHR13462:SF10">
    <property type="entry name" value="CALCIUM UNIPORTER PROTEIN, MITOCHONDRIAL"/>
    <property type="match status" value="1"/>
</dbReference>
<organism evidence="17">
    <name type="scientific">Arcella intermedia</name>
    <dbReference type="NCBI Taxonomy" id="1963864"/>
    <lineage>
        <taxon>Eukaryota</taxon>
        <taxon>Amoebozoa</taxon>
        <taxon>Tubulinea</taxon>
        <taxon>Elardia</taxon>
        <taxon>Arcellinida</taxon>
        <taxon>Sphaerothecina</taxon>
        <taxon>Arcellidae</taxon>
        <taxon>Arcella</taxon>
    </lineage>
</organism>
<keyword evidence="8 15" id="KW-0106">Calcium</keyword>
<feature type="domain" description="Calcium uniporter protein C-terminal" evidence="16">
    <location>
        <begin position="44"/>
        <end position="213"/>
    </location>
</feature>
<evidence type="ECO:0000256" key="8">
    <source>
        <dbReference type="ARBA" id="ARBA00022837"/>
    </source>
</evidence>
<keyword evidence="4 15" id="KW-0109">Calcium transport</keyword>
<keyword evidence="7 15" id="KW-0999">Mitochondrion inner membrane</keyword>
<evidence type="ECO:0000256" key="11">
    <source>
        <dbReference type="ARBA" id="ARBA00023128"/>
    </source>
</evidence>
<evidence type="ECO:0000256" key="14">
    <source>
        <dbReference type="ARBA" id="ARBA00036634"/>
    </source>
</evidence>
<evidence type="ECO:0000259" key="16">
    <source>
        <dbReference type="Pfam" id="PF04678"/>
    </source>
</evidence>
<dbReference type="GO" id="GO:1990246">
    <property type="term" value="C:uniplex complex"/>
    <property type="evidence" value="ECO:0007669"/>
    <property type="project" value="TreeGrafter"/>
</dbReference>
<reference evidence="17" key="1">
    <citation type="journal article" date="2020" name="J. Eukaryot. Microbiol.">
        <title>De novo Sequencing, Assembly and Annotation of the Transcriptome for the Free-Living Testate Amoeba Arcella intermedia.</title>
        <authorList>
            <person name="Ribeiro G.M."/>
            <person name="Porfirio-Sousa A.L."/>
            <person name="Maurer-Alcala X.X."/>
            <person name="Katz L.A."/>
            <person name="Lahr D.J.G."/>
        </authorList>
    </citation>
    <scope>NUCLEOTIDE SEQUENCE</scope>
</reference>
<accession>A0A6B2LFS3</accession>
<proteinExistence type="inferred from homology"/>
<name>A0A6B2LFS3_9EUKA</name>
<keyword evidence="12 15" id="KW-0472">Membrane</keyword>
<dbReference type="GO" id="GO:0005262">
    <property type="term" value="F:calcium channel activity"/>
    <property type="evidence" value="ECO:0007669"/>
    <property type="project" value="UniProtKB-UniRule"/>
</dbReference>
<evidence type="ECO:0000256" key="10">
    <source>
        <dbReference type="ARBA" id="ARBA00023065"/>
    </source>
</evidence>
<evidence type="ECO:0000256" key="9">
    <source>
        <dbReference type="ARBA" id="ARBA00022989"/>
    </source>
</evidence>
<evidence type="ECO:0000256" key="5">
    <source>
        <dbReference type="ARBA" id="ARBA00022673"/>
    </source>
</evidence>
<dbReference type="GO" id="GO:0036444">
    <property type="term" value="P:calcium import into the mitochondrion"/>
    <property type="evidence" value="ECO:0007669"/>
    <property type="project" value="UniProtKB-ARBA"/>
</dbReference>
<evidence type="ECO:0000256" key="2">
    <source>
        <dbReference type="ARBA" id="ARBA00005653"/>
    </source>
</evidence>
<dbReference type="GO" id="GO:0051560">
    <property type="term" value="P:mitochondrial calcium ion homeostasis"/>
    <property type="evidence" value="ECO:0007669"/>
    <property type="project" value="UniProtKB-UniRule"/>
</dbReference>
<keyword evidence="9 15" id="KW-1133">Transmembrane helix</keyword>
<sequence length="240" mass="27997">MIEKTIFKAVRERLFSDHNRHHTTYDDYVKLCGSYGISVGLAEEYLEALNGAGFVYHFKDNQYLRDYIFLKPAEISSSLSKTLNLKYTTKSVAELRAELSALQAKFAPLHLRKQNLDAKAMQRSKLFLRGGLLYLVVQSTILARMVWIDYSWGIMEPVTYFVFLSTLIGGLYFYLLERDEFTYVALERRQFMIALKRLYLSKGEPFNWKQWNEMRLKIVGLKEAVGEEVEQDLKKTGLEL</sequence>
<evidence type="ECO:0000256" key="6">
    <source>
        <dbReference type="ARBA" id="ARBA00022692"/>
    </source>
</evidence>
<protein>
    <recommendedName>
        <fullName evidence="15">Calcium uniporter protein</fullName>
    </recommendedName>
</protein>
<dbReference type="GO" id="GO:0015292">
    <property type="term" value="F:uniporter activity"/>
    <property type="evidence" value="ECO:0007669"/>
    <property type="project" value="UniProtKB-UniRule"/>
</dbReference>
<comment type="catalytic activity">
    <reaction evidence="14">
        <text>Ca(2+)(in) = Ca(2+)(out)</text>
        <dbReference type="Rhea" id="RHEA:29671"/>
        <dbReference type="ChEBI" id="CHEBI:29108"/>
    </reaction>
</comment>
<keyword evidence="11 15" id="KW-0496">Mitochondrion</keyword>
<dbReference type="InterPro" id="IPR006769">
    <property type="entry name" value="MCU_C"/>
</dbReference>
<dbReference type="EMBL" id="GIBP01006599">
    <property type="protein sequence ID" value="NDV35568.1"/>
    <property type="molecule type" value="Transcribed_RNA"/>
</dbReference>